<evidence type="ECO:0000313" key="2">
    <source>
        <dbReference type="Proteomes" id="UP000192288"/>
    </source>
</evidence>
<dbReference type="eggNOG" id="ENOG50308GW">
    <property type="taxonomic scope" value="Bacteria"/>
</dbReference>
<dbReference type="EMBL" id="MPLS01000037">
    <property type="protein sequence ID" value="ORI97219.1"/>
    <property type="molecule type" value="Genomic_DNA"/>
</dbReference>
<gene>
    <name evidence="1" type="ORF">BMR96_08380</name>
</gene>
<protein>
    <submittedName>
        <fullName evidence="1">Uncharacterized protein</fullName>
    </submittedName>
</protein>
<proteinExistence type="predicted"/>
<organism evidence="1 2">
    <name type="scientific">Leuconostoc pseudomesenteroides</name>
    <dbReference type="NCBI Taxonomy" id="33968"/>
    <lineage>
        <taxon>Bacteria</taxon>
        <taxon>Bacillati</taxon>
        <taxon>Bacillota</taxon>
        <taxon>Bacilli</taxon>
        <taxon>Lactobacillales</taxon>
        <taxon>Lactobacillaceae</taxon>
        <taxon>Leuconostoc</taxon>
    </lineage>
</organism>
<sequence length="116" mass="13237">MANEKFDASAFLSSLFHYARDFNYNHIIFDANRYKILVNLVRKSSTYGNAEMFYVSADPKAFAPVISRINSAIEIAELEGSQQATIKTPLLAREDQVFQFRLKEFGNGKYNLDLSI</sequence>
<dbReference type="Proteomes" id="UP000192288">
    <property type="component" value="Unassembled WGS sequence"/>
</dbReference>
<dbReference type="RefSeq" id="WP_004910615.1">
    <property type="nucleotide sequence ID" value="NZ_MPLS01000037.1"/>
</dbReference>
<comment type="caution">
    <text evidence="1">The sequence shown here is derived from an EMBL/GenBank/DDBJ whole genome shotgun (WGS) entry which is preliminary data.</text>
</comment>
<name>A0A1X0VC83_LEUPS</name>
<accession>A0A1X0VC83</accession>
<dbReference type="STRING" id="33968.BMS77_05745"/>
<evidence type="ECO:0000313" key="1">
    <source>
        <dbReference type="EMBL" id="ORI97219.1"/>
    </source>
</evidence>
<dbReference type="AlphaFoldDB" id="A0A1X0VC83"/>
<reference evidence="1 2" key="1">
    <citation type="journal article" date="2017" name="Front. Microbiol.">
        <title>Genomic Characterization of Dairy Associated Leuconostoc Species and Diversity of Leuconostocs in Undefined Mixed Mesophilic Starter Cultures.</title>
        <authorList>
            <person name="Frantzen C.A."/>
            <person name="Kot W."/>
            <person name="Pedersen T.B."/>
            <person name="Ardo Y.M."/>
            <person name="Broadbent J.R."/>
            <person name="Neve H."/>
            <person name="Hansen L.H."/>
            <person name="Dal Bello F."/>
            <person name="Ostlie H.M."/>
            <person name="Kleppen H.P."/>
            <person name="Vogensen F.K."/>
            <person name="Holo H."/>
        </authorList>
    </citation>
    <scope>NUCLEOTIDE SEQUENCE [LARGE SCALE GENOMIC DNA]</scope>
    <source>
        <strain evidence="1 2">LMGCF08</strain>
    </source>
</reference>